<keyword evidence="3" id="KW-1185">Reference proteome</keyword>
<accession>A0A3S3SMQ9</accession>
<protein>
    <submittedName>
        <fullName evidence="2">Uncharacterized protein</fullName>
    </submittedName>
</protein>
<dbReference type="AlphaFoldDB" id="A0A3S3SMQ9"/>
<gene>
    <name evidence="2" type="ORF">H206_00419</name>
</gene>
<keyword evidence="1" id="KW-0472">Membrane</keyword>
<keyword evidence="1" id="KW-1133">Transmembrane helix</keyword>
<keyword evidence="1" id="KW-0812">Transmembrane</keyword>
<dbReference type="Proteomes" id="UP000287853">
    <property type="component" value="Unassembled WGS sequence"/>
</dbReference>
<reference evidence="2 3" key="1">
    <citation type="submission" date="2017-01" db="EMBL/GenBank/DDBJ databases">
        <title>The cable genome- insights into the physiology and evolution of filamentous bacteria capable of sulfide oxidation via long distance electron transfer.</title>
        <authorList>
            <person name="Schreiber L."/>
            <person name="Bjerg J.T."/>
            <person name="Boggild A."/>
            <person name="Van De Vossenberg J."/>
            <person name="Meysman F."/>
            <person name="Nielsen L.P."/>
            <person name="Schramm A."/>
            <person name="Kjeldsen K.U."/>
        </authorList>
    </citation>
    <scope>NUCLEOTIDE SEQUENCE [LARGE SCALE GENOMIC DNA]</scope>
    <source>
        <strain evidence="2">MCF</strain>
    </source>
</reference>
<feature type="transmembrane region" description="Helical" evidence="1">
    <location>
        <begin position="169"/>
        <end position="188"/>
    </location>
</feature>
<evidence type="ECO:0000313" key="2">
    <source>
        <dbReference type="EMBL" id="RWX46127.1"/>
    </source>
</evidence>
<sequence>MKAGGSIQGRLLLWIFLFGSGMVILLDVVLLHKFQKVAFQAVDNVLHSKLQIMKGLMHAHGEYIEVELAEVSRGEYATSGSGHYYQIFIDNSLHLTSPSLQPPLFNLIHDKPEAHDEEAQEWMYRTTGPSGEPLLVLRNDITLQGKVVSIRIAETLAETVTMLSRLEQFFYLLTPFFILLIGIVGYLISSHALRPLTVFADALERITHKNLGKRIGLTDLPRNCMFLPNALILYWSACRQLLMQKKS</sequence>
<dbReference type="EMBL" id="MTKO01000069">
    <property type="protein sequence ID" value="RWX46127.1"/>
    <property type="molecule type" value="Genomic_DNA"/>
</dbReference>
<evidence type="ECO:0000313" key="3">
    <source>
        <dbReference type="Proteomes" id="UP000287853"/>
    </source>
</evidence>
<name>A0A3S3SMQ9_9BACT</name>
<feature type="transmembrane region" description="Helical" evidence="1">
    <location>
        <begin position="12"/>
        <end position="31"/>
    </location>
</feature>
<proteinExistence type="predicted"/>
<comment type="caution">
    <text evidence="2">The sequence shown here is derived from an EMBL/GenBank/DDBJ whole genome shotgun (WGS) entry which is preliminary data.</text>
</comment>
<evidence type="ECO:0000256" key="1">
    <source>
        <dbReference type="SAM" id="Phobius"/>
    </source>
</evidence>
<organism evidence="2 3">
    <name type="scientific">Candidatus Electrothrix aarhusensis</name>
    <dbReference type="NCBI Taxonomy" id="1859131"/>
    <lineage>
        <taxon>Bacteria</taxon>
        <taxon>Pseudomonadati</taxon>
        <taxon>Thermodesulfobacteriota</taxon>
        <taxon>Desulfobulbia</taxon>
        <taxon>Desulfobulbales</taxon>
        <taxon>Desulfobulbaceae</taxon>
        <taxon>Candidatus Electrothrix</taxon>
    </lineage>
</organism>